<dbReference type="InterPro" id="IPR015350">
    <property type="entry name" value="Beta-trefoil_DNA-bd_dom"/>
</dbReference>
<dbReference type="SMART" id="SM01267">
    <property type="entry name" value="LAG1_DNAbind"/>
    <property type="match status" value="1"/>
</dbReference>
<dbReference type="PANTHER" id="PTHR10665">
    <property type="entry name" value="RECOMBINING BINDING PROTEIN SUPPRESSOR OF HAIRLESS"/>
    <property type="match status" value="1"/>
</dbReference>
<feature type="region of interest" description="Disordered" evidence="7">
    <location>
        <begin position="217"/>
        <end position="257"/>
    </location>
</feature>
<keyword evidence="5" id="KW-0804">Transcription</keyword>
<dbReference type="InterPro" id="IPR015351">
    <property type="entry name" value="RBP-J/Cbf11/Cbf12_DNA-bd"/>
</dbReference>
<gene>
    <name evidence="10" type="ORF">BCR37DRAFT_416045</name>
</gene>
<dbReference type="GeneID" id="63788887"/>
<feature type="compositionally biased region" description="Low complexity" evidence="7">
    <location>
        <begin position="73"/>
        <end position="86"/>
    </location>
</feature>
<evidence type="ECO:0000256" key="7">
    <source>
        <dbReference type="SAM" id="MobiDB-lite"/>
    </source>
</evidence>
<proteinExistence type="inferred from homology"/>
<keyword evidence="3" id="KW-0805">Transcription regulation</keyword>
<organism evidence="10 11">
    <name type="scientific">Protomyces lactucae-debilis</name>
    <dbReference type="NCBI Taxonomy" id="2754530"/>
    <lineage>
        <taxon>Eukaryota</taxon>
        <taxon>Fungi</taxon>
        <taxon>Dikarya</taxon>
        <taxon>Ascomycota</taxon>
        <taxon>Taphrinomycotina</taxon>
        <taxon>Taphrinomycetes</taxon>
        <taxon>Taphrinales</taxon>
        <taxon>Protomycetaceae</taxon>
        <taxon>Protomyces</taxon>
    </lineage>
</organism>
<dbReference type="Gene3D" id="2.60.40.1450">
    <property type="entry name" value="LAG1, DNA binding domain"/>
    <property type="match status" value="1"/>
</dbReference>
<dbReference type="InterPro" id="IPR036358">
    <property type="entry name" value="BTD_sf"/>
</dbReference>
<evidence type="ECO:0000256" key="2">
    <source>
        <dbReference type="ARBA" id="ARBA00009704"/>
    </source>
</evidence>
<evidence type="ECO:0000259" key="8">
    <source>
        <dbReference type="SMART" id="SM01267"/>
    </source>
</evidence>
<feature type="compositionally biased region" description="Low complexity" evidence="7">
    <location>
        <begin position="1"/>
        <end position="16"/>
    </location>
</feature>
<dbReference type="EMBL" id="MCFI01000033">
    <property type="protein sequence ID" value="ORY73661.1"/>
    <property type="molecule type" value="Genomic_DNA"/>
</dbReference>
<dbReference type="Proteomes" id="UP000193685">
    <property type="component" value="Unassembled WGS sequence"/>
</dbReference>
<comment type="subcellular location">
    <subcellularLocation>
        <location evidence="1">Nucleus</location>
    </subcellularLocation>
</comment>
<dbReference type="SMART" id="SM01268">
    <property type="entry name" value="BTD"/>
    <property type="match status" value="1"/>
</dbReference>
<evidence type="ECO:0000256" key="6">
    <source>
        <dbReference type="ARBA" id="ARBA00023242"/>
    </source>
</evidence>
<dbReference type="OrthoDB" id="5600360at2759"/>
<comment type="similarity">
    <text evidence="2">Belongs to the Su(H) family.</text>
</comment>
<dbReference type="STRING" id="56484.A0A1Y2EPY8"/>
<feature type="compositionally biased region" description="Low complexity" evidence="7">
    <location>
        <begin position="217"/>
        <end position="239"/>
    </location>
</feature>
<dbReference type="SUPFAM" id="SSF49417">
    <property type="entry name" value="p53-like transcription factors"/>
    <property type="match status" value="1"/>
</dbReference>
<dbReference type="GO" id="GO:0001228">
    <property type="term" value="F:DNA-binding transcription activator activity, RNA polymerase II-specific"/>
    <property type="evidence" value="ECO:0007669"/>
    <property type="project" value="InterPro"/>
</dbReference>
<dbReference type="Pfam" id="PF09271">
    <property type="entry name" value="LAG1-DNAbind"/>
    <property type="match status" value="1"/>
</dbReference>
<dbReference type="InterPro" id="IPR037095">
    <property type="entry name" value="RBP-J/Cbf11_DNA-bd_sf"/>
</dbReference>
<dbReference type="GO" id="GO:0005634">
    <property type="term" value="C:nucleus"/>
    <property type="evidence" value="ECO:0007669"/>
    <property type="project" value="UniProtKB-SubCell"/>
</dbReference>
<protein>
    <recommendedName>
        <fullName evidence="12">Beta-trefoil DNA-binding domain-domain-containing protein</fullName>
    </recommendedName>
</protein>
<feature type="compositionally biased region" description="Low complexity" evidence="7">
    <location>
        <begin position="39"/>
        <end position="52"/>
    </location>
</feature>
<evidence type="ECO:0000256" key="3">
    <source>
        <dbReference type="ARBA" id="ARBA00023015"/>
    </source>
</evidence>
<evidence type="ECO:0000313" key="10">
    <source>
        <dbReference type="EMBL" id="ORY73661.1"/>
    </source>
</evidence>
<dbReference type="InterPro" id="IPR040159">
    <property type="entry name" value="CLS_fam"/>
</dbReference>
<feature type="compositionally biased region" description="Basic residues" evidence="7">
    <location>
        <begin position="60"/>
        <end position="72"/>
    </location>
</feature>
<dbReference type="GO" id="GO:0000978">
    <property type="term" value="F:RNA polymerase II cis-regulatory region sequence-specific DNA binding"/>
    <property type="evidence" value="ECO:0007669"/>
    <property type="project" value="InterPro"/>
</dbReference>
<evidence type="ECO:0000313" key="11">
    <source>
        <dbReference type="Proteomes" id="UP000193685"/>
    </source>
</evidence>
<keyword evidence="4" id="KW-0238">DNA-binding</keyword>
<evidence type="ECO:0000256" key="1">
    <source>
        <dbReference type="ARBA" id="ARBA00004123"/>
    </source>
</evidence>
<dbReference type="SUPFAM" id="SSF110217">
    <property type="entry name" value="DNA-binding protein LAG-1 (CSL)"/>
    <property type="match status" value="1"/>
</dbReference>
<evidence type="ECO:0000259" key="9">
    <source>
        <dbReference type="SMART" id="SM01268"/>
    </source>
</evidence>
<keyword evidence="11" id="KW-1185">Reference proteome</keyword>
<dbReference type="InterPro" id="IPR008967">
    <property type="entry name" value="p53-like_TF_DNA-bd_sf"/>
</dbReference>
<evidence type="ECO:0008006" key="12">
    <source>
        <dbReference type="Google" id="ProtNLM"/>
    </source>
</evidence>
<evidence type="ECO:0000256" key="4">
    <source>
        <dbReference type="ARBA" id="ARBA00023125"/>
    </source>
</evidence>
<evidence type="ECO:0000256" key="5">
    <source>
        <dbReference type="ARBA" id="ARBA00023163"/>
    </source>
</evidence>
<feature type="region of interest" description="Disordered" evidence="7">
    <location>
        <begin position="754"/>
        <end position="806"/>
    </location>
</feature>
<dbReference type="AlphaFoldDB" id="A0A1Y2EPY8"/>
<dbReference type="Gene3D" id="2.80.10.50">
    <property type="match status" value="1"/>
</dbReference>
<keyword evidence="6" id="KW-0539">Nucleus</keyword>
<feature type="compositionally biased region" description="Basic and acidic residues" evidence="7">
    <location>
        <begin position="779"/>
        <end position="793"/>
    </location>
</feature>
<feature type="domain" description="RBP-J/Cbf11/Cbf12 DNA binding" evidence="8">
    <location>
        <begin position="301"/>
        <end position="430"/>
    </location>
</feature>
<sequence length="978" mass="107931">MSQQQDVQQKQKQQQQTAADLDPIDAAVVRLAHQHDHAPTTASAPAASTSPARSSLAIPKKPKKQQQKKKKQQTAAEQQQQHQHFQPSLANLAKAQDVNASTASATATATATTAAGQNADGMQSLLSAIELDLTGQGGSFQDREREYLELMHTQFTEEHHERVANDEEFTQDTVDYGLSHIAHANAQGLQTNDLPLNLQLPMLQQQQQQQLYQQQQQQQLHQHQQHQQQLARNRQHQQAATIPAPPINRKRKWPGFPPKWQDATARLTRIRQVITQHLPLLLHQQYGARAPDPIREPRLTTLRCTYAQIGQKSYGHEKRFLTPPPYCTISGNYAPLLGDTPTAHMSVHADIGSQSILQTAQLDTNGHIYFKQLHINAGSVGKSKKFSLRLQIAAKGAVHPAHVPFADFDTDDVYIISKATKKTTKTRMQVPILKHGGLIALYNRINSQTVRTKYLGEEFGSMIVKADSWAPFRIDLFSPGEPDAQGNIPIPYGAKVSLSNIQTGFVSEPLIVKRVENNLIEEQDMGYLSQMQKLIFERWSPEMQGSSYEAQEGTQQAGSVLDPSLDEQDYSARYVADPTVDEAVVEADTSLLPHYTLPASVNQFDQPSKDTTEAQAKDVPLLDTETQAILDQSNVAPVSTTQTQPQRFGTKLYLSASRAQRMMKELNGHQADPTTCWDHASLDEHGTPKADDPLCWLVVGVTQFEFSFLDCLDQVGADAVPEPTVETVLSETVHDEALLQEAGKEDDGEAIKSLAAGRPKRGRRDVAQIAEPTKRRRRGEKEVEAEKVEDKAAAAESEPAMQPEQVDVTTTLQPDTAGTAQLLPDAEQPVDMDPDFAAINGLLPQQPEQASEIHLETAITPFPVLEARPSVLSNGRLLLLVNHFLQQGSHLPTLEIWLGAVGPLAITRMTQDTSGYETMSGTSSGLVALEVAMPSAQEMLHYKKVPLLFVRQDGLVYVSGCEIVIQDGGHSVMEVEQL</sequence>
<feature type="domain" description="Beta-trefoil DNA-binding" evidence="9">
    <location>
        <begin position="431"/>
        <end position="622"/>
    </location>
</feature>
<accession>A0A1Y2EPY8</accession>
<dbReference type="RefSeq" id="XP_040721841.1">
    <property type="nucleotide sequence ID" value="XM_040872288.1"/>
</dbReference>
<name>A0A1Y2EPY8_PROLT</name>
<comment type="caution">
    <text evidence="10">The sequence shown here is derived from an EMBL/GenBank/DDBJ whole genome shotgun (WGS) entry which is preliminary data.</text>
</comment>
<reference evidence="10 11" key="1">
    <citation type="submission" date="2016-07" db="EMBL/GenBank/DDBJ databases">
        <title>Pervasive Adenine N6-methylation of Active Genes in Fungi.</title>
        <authorList>
            <consortium name="DOE Joint Genome Institute"/>
            <person name="Mondo S.J."/>
            <person name="Dannebaum R.O."/>
            <person name="Kuo R.C."/>
            <person name="Labutti K."/>
            <person name="Haridas S."/>
            <person name="Kuo A."/>
            <person name="Salamov A."/>
            <person name="Ahrendt S.R."/>
            <person name="Lipzen A."/>
            <person name="Sullivan W."/>
            <person name="Andreopoulos W.B."/>
            <person name="Clum A."/>
            <person name="Lindquist E."/>
            <person name="Daum C."/>
            <person name="Ramamoorthy G.K."/>
            <person name="Gryganskyi A."/>
            <person name="Culley D."/>
            <person name="Magnuson J.K."/>
            <person name="James T.Y."/>
            <person name="O'Malley M.A."/>
            <person name="Stajich J.E."/>
            <person name="Spatafora J.W."/>
            <person name="Visel A."/>
            <person name="Grigoriev I.V."/>
        </authorList>
    </citation>
    <scope>NUCLEOTIDE SEQUENCE [LARGE SCALE GENOMIC DNA]</scope>
    <source>
        <strain evidence="10 11">12-1054</strain>
    </source>
</reference>
<feature type="region of interest" description="Disordered" evidence="7">
    <location>
        <begin position="1"/>
        <end position="86"/>
    </location>
</feature>